<feature type="domain" description="Serine-threonine/tyrosine-protein kinase catalytic" evidence="1">
    <location>
        <begin position="6"/>
        <end position="56"/>
    </location>
</feature>
<proteinExistence type="predicted"/>
<dbReference type="Gene3D" id="1.10.510.10">
    <property type="entry name" value="Transferase(Phosphotransferase) domain 1"/>
    <property type="match status" value="1"/>
</dbReference>
<gene>
    <name evidence="2" type="ORF">NTEN_LOCUS7676</name>
</gene>
<accession>A0A6H5GJS7</accession>
<reference evidence="2 3" key="1">
    <citation type="submission" date="2020-02" db="EMBL/GenBank/DDBJ databases">
        <authorList>
            <person name="Ferguson B K."/>
        </authorList>
    </citation>
    <scope>NUCLEOTIDE SEQUENCE [LARGE SCALE GENOMIC DNA]</scope>
</reference>
<organism evidence="2 3">
    <name type="scientific">Nesidiocoris tenuis</name>
    <dbReference type="NCBI Taxonomy" id="355587"/>
    <lineage>
        <taxon>Eukaryota</taxon>
        <taxon>Metazoa</taxon>
        <taxon>Ecdysozoa</taxon>
        <taxon>Arthropoda</taxon>
        <taxon>Hexapoda</taxon>
        <taxon>Insecta</taxon>
        <taxon>Pterygota</taxon>
        <taxon>Neoptera</taxon>
        <taxon>Paraneoptera</taxon>
        <taxon>Hemiptera</taxon>
        <taxon>Heteroptera</taxon>
        <taxon>Panheteroptera</taxon>
        <taxon>Cimicomorpha</taxon>
        <taxon>Miridae</taxon>
        <taxon>Dicyphina</taxon>
        <taxon>Nesidiocoris</taxon>
    </lineage>
</organism>
<keyword evidence="3" id="KW-1185">Reference proteome</keyword>
<sequence>MEELLPLNHENISCVLGACFDQAPPLLVMEYTEHGDLYQFLQNHVAESTSLPHSHAETLRSHWLNRSAATRKSTISCASAGSVKKRTALRSKRFTCSCSGKTSDTNTSCGTAEKTFRTATSTIRSTEPPISRRHCAKFGRTSNDCRRWNSSTASPFQMFESDGGIDSFFGIARIQRWFFII</sequence>
<protein>
    <recommendedName>
        <fullName evidence="1">Serine-threonine/tyrosine-protein kinase catalytic domain-containing protein</fullName>
    </recommendedName>
</protein>
<evidence type="ECO:0000313" key="2">
    <source>
        <dbReference type="EMBL" id="CAB0001889.1"/>
    </source>
</evidence>
<dbReference type="AlphaFoldDB" id="A0A6H5GJS7"/>
<dbReference type="InterPro" id="IPR001245">
    <property type="entry name" value="Ser-Thr/Tyr_kinase_cat_dom"/>
</dbReference>
<name>A0A6H5GJS7_9HEMI</name>
<dbReference type="Pfam" id="PF07714">
    <property type="entry name" value="PK_Tyr_Ser-Thr"/>
    <property type="match status" value="1"/>
</dbReference>
<dbReference type="InterPro" id="IPR011009">
    <property type="entry name" value="Kinase-like_dom_sf"/>
</dbReference>
<dbReference type="GO" id="GO:0004672">
    <property type="term" value="F:protein kinase activity"/>
    <property type="evidence" value="ECO:0007669"/>
    <property type="project" value="InterPro"/>
</dbReference>
<dbReference type="OrthoDB" id="6071166at2759"/>
<dbReference type="Proteomes" id="UP000479000">
    <property type="component" value="Unassembled WGS sequence"/>
</dbReference>
<dbReference type="SUPFAM" id="SSF56112">
    <property type="entry name" value="Protein kinase-like (PK-like)"/>
    <property type="match status" value="1"/>
</dbReference>
<evidence type="ECO:0000313" key="3">
    <source>
        <dbReference type="Proteomes" id="UP000479000"/>
    </source>
</evidence>
<dbReference type="EMBL" id="CADCXU010011716">
    <property type="protein sequence ID" value="CAB0001889.1"/>
    <property type="molecule type" value="Genomic_DNA"/>
</dbReference>
<evidence type="ECO:0000259" key="1">
    <source>
        <dbReference type="Pfam" id="PF07714"/>
    </source>
</evidence>